<accession>A0AAN6NG13</accession>
<comment type="function">
    <text evidence="1">Component of the Mediator complex, a coactivator involved in the regulated transcription of nearly all RNA polymerase II-dependent genes. Mediator functions as a bridge to convey information from gene-specific regulatory proteins to the basal RNA polymerase II transcription machinery. Mediator is recruited to promoters by direct interactions with regulatory proteins and serves as a scaffold for the assembly of a functional preinitiation complex with RNA polymerase II and the general transcription factors.</text>
</comment>
<evidence type="ECO:0000313" key="3">
    <source>
        <dbReference type="Proteomes" id="UP001303473"/>
    </source>
</evidence>
<dbReference type="Proteomes" id="UP001303473">
    <property type="component" value="Unassembled WGS sequence"/>
</dbReference>
<keyword evidence="1" id="KW-0805">Transcription regulation</keyword>
<name>A0AAN6NG13_9PEZI</name>
<keyword evidence="1" id="KW-0010">Activator</keyword>
<keyword evidence="1" id="KW-0539">Nucleus</keyword>
<keyword evidence="3" id="KW-1185">Reference proteome</keyword>
<dbReference type="InterPro" id="IPR019095">
    <property type="entry name" value="Mediator_Med18"/>
</dbReference>
<organism evidence="2 3">
    <name type="scientific">Diplogelasinospora grovesii</name>
    <dbReference type="NCBI Taxonomy" id="303347"/>
    <lineage>
        <taxon>Eukaryota</taxon>
        <taxon>Fungi</taxon>
        <taxon>Dikarya</taxon>
        <taxon>Ascomycota</taxon>
        <taxon>Pezizomycotina</taxon>
        <taxon>Sordariomycetes</taxon>
        <taxon>Sordariomycetidae</taxon>
        <taxon>Sordariales</taxon>
        <taxon>Diplogelasinosporaceae</taxon>
        <taxon>Diplogelasinospora</taxon>
    </lineage>
</organism>
<dbReference type="GO" id="GO:0006357">
    <property type="term" value="P:regulation of transcription by RNA polymerase II"/>
    <property type="evidence" value="ECO:0007669"/>
    <property type="project" value="InterPro"/>
</dbReference>
<protein>
    <recommendedName>
        <fullName evidence="1">Mediator of RNA polymerase II transcription subunit 18</fullName>
    </recommendedName>
    <alternativeName>
        <fullName evidence="1">Mediator complex subunit 18</fullName>
    </alternativeName>
</protein>
<evidence type="ECO:0000256" key="1">
    <source>
        <dbReference type="RuleBase" id="RU364150"/>
    </source>
</evidence>
<comment type="subcellular location">
    <subcellularLocation>
        <location evidence="1">Nucleus</location>
    </subcellularLocation>
</comment>
<dbReference type="EMBL" id="MU853759">
    <property type="protein sequence ID" value="KAK3944459.1"/>
    <property type="molecule type" value="Genomic_DNA"/>
</dbReference>
<gene>
    <name evidence="1" type="primary">MED18</name>
    <name evidence="2" type="ORF">QBC46DRAFT_165253</name>
</gene>
<dbReference type="Pfam" id="PF09637">
    <property type="entry name" value="Med18"/>
    <property type="match status" value="1"/>
</dbReference>
<keyword evidence="1" id="KW-0804">Transcription</keyword>
<comment type="subunit">
    <text evidence="1">Component of the Mediator complex.</text>
</comment>
<dbReference type="GO" id="GO:0003712">
    <property type="term" value="F:transcription coregulator activity"/>
    <property type="evidence" value="ECO:0007669"/>
    <property type="project" value="InterPro"/>
</dbReference>
<dbReference type="GO" id="GO:0016592">
    <property type="term" value="C:mediator complex"/>
    <property type="evidence" value="ECO:0007669"/>
    <property type="project" value="InterPro"/>
</dbReference>
<comment type="similarity">
    <text evidence="1">Belongs to the Mediator complex subunit 18 family.</text>
</comment>
<evidence type="ECO:0000313" key="2">
    <source>
        <dbReference type="EMBL" id="KAK3944459.1"/>
    </source>
</evidence>
<proteinExistence type="inferred from homology"/>
<dbReference type="AlphaFoldDB" id="A0AAN6NG13"/>
<reference evidence="3" key="1">
    <citation type="journal article" date="2023" name="Mol. Phylogenet. Evol.">
        <title>Genome-scale phylogeny and comparative genomics of the fungal order Sordariales.</title>
        <authorList>
            <person name="Hensen N."/>
            <person name="Bonometti L."/>
            <person name="Westerberg I."/>
            <person name="Brannstrom I.O."/>
            <person name="Guillou S."/>
            <person name="Cros-Aarteil S."/>
            <person name="Calhoun S."/>
            <person name="Haridas S."/>
            <person name="Kuo A."/>
            <person name="Mondo S."/>
            <person name="Pangilinan J."/>
            <person name="Riley R."/>
            <person name="LaButti K."/>
            <person name="Andreopoulos B."/>
            <person name="Lipzen A."/>
            <person name="Chen C."/>
            <person name="Yan M."/>
            <person name="Daum C."/>
            <person name="Ng V."/>
            <person name="Clum A."/>
            <person name="Steindorff A."/>
            <person name="Ohm R.A."/>
            <person name="Martin F."/>
            <person name="Silar P."/>
            <person name="Natvig D.O."/>
            <person name="Lalanne C."/>
            <person name="Gautier V."/>
            <person name="Ament-Velasquez S.L."/>
            <person name="Kruys A."/>
            <person name="Hutchinson M.I."/>
            <person name="Powell A.J."/>
            <person name="Barry K."/>
            <person name="Miller A.N."/>
            <person name="Grigoriev I.V."/>
            <person name="Debuchy R."/>
            <person name="Gladieux P."/>
            <person name="Hiltunen Thoren M."/>
            <person name="Johannesson H."/>
        </authorList>
    </citation>
    <scope>NUCLEOTIDE SEQUENCE [LARGE SCALE GENOMIC DNA]</scope>
    <source>
        <strain evidence="3">CBS 340.73</strain>
    </source>
</reference>
<comment type="caution">
    <text evidence="2">The sequence shown here is derived from an EMBL/GenBank/DDBJ whole genome shotgun (WGS) entry which is preliminary data.</text>
</comment>
<dbReference type="Gene3D" id="2.40.320.10">
    <property type="entry name" value="Hypothetical Protein Pfu-838710-001"/>
    <property type="match status" value="1"/>
</dbReference>
<sequence length="266" mass="30581">MHEIFLTATVQPENVETVRAILQGYCEGGERQRVTLVRHLHRRDESSGMIANIKGLPTIKELQKEKGPNTALWQELHQSLAKQSYILQTRYDVTEEFSNAQAGDPRAVGAAGKKPVVGTLRWNDQCDPPSNRYPPFVTQRRCLEIRDKNLELILAANKFTLKSESVEESCTWWCDGEEYSLVRYLTFSPELSATGEPQLQQTVPVWLLFIRMQVESNLERMQQAYATLSRIREKLFRVPQIQFKVFDRRAHDTRDIGAYRSSVVPA</sequence>